<proteinExistence type="predicted"/>
<feature type="compositionally biased region" description="Low complexity" evidence="1">
    <location>
        <begin position="302"/>
        <end position="314"/>
    </location>
</feature>
<evidence type="ECO:0000313" key="3">
    <source>
        <dbReference type="Proteomes" id="UP000234275"/>
    </source>
</evidence>
<name>A0A2I2FW16_9EURO</name>
<keyword evidence="3" id="KW-1185">Reference proteome</keyword>
<dbReference type="GeneID" id="36561365"/>
<accession>A0A2I2FW16</accession>
<sequence length="328" mass="36457">MLRPRFPSGGKISRVYRTDPKKLPKALLLFTLRLVYWSAIHLGCPVIAIISVECIISANGLPTEPIAHSTGQMLVLAMGIANLAALLWEIASDYWIQVQRSSSHLQDTLSMHTYYSSKPPDEEQLESILAELLYSSRHWGLVPGMFITHMRKQSLASLLQTALVRELVKKLNATVEKDKAPAPIERYFEIRAAEKLRSSHSDNGDYKEVALCQAAAHGDLSALQILLFDYGGNEKGGKFRVCDEKEEIVLPVPQSADGIMKLCDLARLFECAADEGSQWETSRLLNKYCEYLREQATQMDGTSDTSSTVTLSESVVKESSVHAPRSTV</sequence>
<dbReference type="VEuPathDB" id="FungiDB:P170DRAFT_479363"/>
<reference evidence="2 3" key="1">
    <citation type="submission" date="2016-12" db="EMBL/GenBank/DDBJ databases">
        <title>The genomes of Aspergillus section Nigri reveals drivers in fungal speciation.</title>
        <authorList>
            <consortium name="DOE Joint Genome Institute"/>
            <person name="Vesth T.C."/>
            <person name="Nybo J."/>
            <person name="Theobald S."/>
            <person name="Brandl J."/>
            <person name="Frisvad J.C."/>
            <person name="Nielsen K.F."/>
            <person name="Lyhne E.K."/>
            <person name="Kogle M.E."/>
            <person name="Kuo A."/>
            <person name="Riley R."/>
            <person name="Clum A."/>
            <person name="Nolan M."/>
            <person name="Lipzen A."/>
            <person name="Salamov A."/>
            <person name="Henrissat B."/>
            <person name="Wiebenga A."/>
            <person name="De Vries R.P."/>
            <person name="Grigoriev I.V."/>
            <person name="Mortensen U.H."/>
            <person name="Andersen M.R."/>
            <person name="Baker S.E."/>
        </authorList>
    </citation>
    <scope>NUCLEOTIDE SEQUENCE [LARGE SCALE GENOMIC DNA]</scope>
    <source>
        <strain evidence="2 3">IBT 23096</strain>
    </source>
</reference>
<gene>
    <name evidence="2" type="ORF">P170DRAFT_479363</name>
</gene>
<organism evidence="2 3">
    <name type="scientific">Aspergillus steynii IBT 23096</name>
    <dbReference type="NCBI Taxonomy" id="1392250"/>
    <lineage>
        <taxon>Eukaryota</taxon>
        <taxon>Fungi</taxon>
        <taxon>Dikarya</taxon>
        <taxon>Ascomycota</taxon>
        <taxon>Pezizomycotina</taxon>
        <taxon>Eurotiomycetes</taxon>
        <taxon>Eurotiomycetidae</taxon>
        <taxon>Eurotiales</taxon>
        <taxon>Aspergillaceae</taxon>
        <taxon>Aspergillus</taxon>
        <taxon>Aspergillus subgen. Circumdati</taxon>
    </lineage>
</organism>
<dbReference type="OrthoDB" id="341259at2759"/>
<dbReference type="RefSeq" id="XP_024700117.1">
    <property type="nucleotide sequence ID" value="XM_024853667.1"/>
</dbReference>
<dbReference type="EMBL" id="MSFO01000008">
    <property type="protein sequence ID" value="PLB44815.1"/>
    <property type="molecule type" value="Genomic_DNA"/>
</dbReference>
<dbReference type="Proteomes" id="UP000234275">
    <property type="component" value="Unassembled WGS sequence"/>
</dbReference>
<feature type="region of interest" description="Disordered" evidence="1">
    <location>
        <begin position="300"/>
        <end position="328"/>
    </location>
</feature>
<protein>
    <submittedName>
        <fullName evidence="2">Uncharacterized protein</fullName>
    </submittedName>
</protein>
<dbReference type="AlphaFoldDB" id="A0A2I2FW16"/>
<comment type="caution">
    <text evidence="2">The sequence shown here is derived from an EMBL/GenBank/DDBJ whole genome shotgun (WGS) entry which is preliminary data.</text>
</comment>
<evidence type="ECO:0000256" key="1">
    <source>
        <dbReference type="SAM" id="MobiDB-lite"/>
    </source>
</evidence>
<evidence type="ECO:0000313" key="2">
    <source>
        <dbReference type="EMBL" id="PLB44815.1"/>
    </source>
</evidence>